<dbReference type="Pfam" id="PF13843">
    <property type="entry name" value="DDE_Tnp_1_7"/>
    <property type="match status" value="1"/>
</dbReference>
<evidence type="ECO:0000256" key="1">
    <source>
        <dbReference type="SAM" id="MobiDB-lite"/>
    </source>
</evidence>
<protein>
    <recommendedName>
        <fullName evidence="2">PiggyBac transposable element-derived protein domain-containing protein</fullName>
    </recommendedName>
</protein>
<reference evidence="3" key="1">
    <citation type="submission" date="2013-12" db="EMBL/GenBank/DDBJ databases">
        <title>The Genome Sequence of Aphanomyces astaci APO3.</title>
        <authorList>
            <consortium name="The Broad Institute Genomics Platform"/>
            <person name="Russ C."/>
            <person name="Tyler B."/>
            <person name="van West P."/>
            <person name="Dieguez-Uribeondo J."/>
            <person name="Young S.K."/>
            <person name="Zeng Q."/>
            <person name="Gargeya S."/>
            <person name="Fitzgerald M."/>
            <person name="Abouelleil A."/>
            <person name="Alvarado L."/>
            <person name="Chapman S.B."/>
            <person name="Gainer-Dewar J."/>
            <person name="Goldberg J."/>
            <person name="Griggs A."/>
            <person name="Gujja S."/>
            <person name="Hansen M."/>
            <person name="Howarth C."/>
            <person name="Imamovic A."/>
            <person name="Ireland A."/>
            <person name="Larimer J."/>
            <person name="McCowan C."/>
            <person name="Murphy C."/>
            <person name="Pearson M."/>
            <person name="Poon T.W."/>
            <person name="Priest M."/>
            <person name="Roberts A."/>
            <person name="Saif S."/>
            <person name="Shea T."/>
            <person name="Sykes S."/>
            <person name="Wortman J."/>
            <person name="Nusbaum C."/>
            <person name="Birren B."/>
        </authorList>
    </citation>
    <scope>NUCLEOTIDE SEQUENCE [LARGE SCALE GENOMIC DNA]</scope>
    <source>
        <strain evidence="3">APO3</strain>
    </source>
</reference>
<feature type="region of interest" description="Disordered" evidence="1">
    <location>
        <begin position="575"/>
        <end position="607"/>
    </location>
</feature>
<sequence length="819" mass="92133">MKECVHCNDNFGQANHCGFCDNYIHHLCAIELAMQQGWEEAPQCREVCSRACLDYCVQRALDVEARKKKPQEECDAAEKPAALVSVRNPISTKKPAFAKAASTKATSNKATSTKASTKASRPKSSMKVMTLQESRQRVAALPATPATPSTFKAATEMRYVAFRPLEEPEIVGSDAKLAKFYAPCSGFWLRAVVRSTELKKVTIAVAAPAQASGRKQKAVKSVTDLVPISTINWVDTRFARHEPRISMTTMIRGIENFARVKAAQALSKSRTYLSISAYQHEDHDMTFSDMVALNEDANIDEEAKGDGCEDVSANDAIDSSSDDDMEEYVDRAWKKAEVLDVRDVEGLENVRWEQGLQVQGPTDLFVHANHAASHDQTIILPQHEDLFVDPVKVLAKTNANAHKQREASTRALVAGRPFVADFRLEELMKFLGILVLMGVVRAGEYRLYWQSPNTTSFMMPDGKSVRSVMSIDRFKALRACVTFNDVEVKEDPLWRLRPLINLLKASFKLFVTAGREISVDEASIPCRSSHARALIVYNPMKPLGKYHFRMYTAACATSWYVHAFKIHSKATGNFDADDGGQDSDGSNDGNGSDGGSNRPRGSLRPSTLRQHVLDITKQWKGSKRVMNMDNWYTSVQLCMTLSSIGLYCRGTVRANRAHNPRFALFGKNEVQLHPRGHSRVSHAPDHGIVAVSWMDGNVVNFLSTADGSEETFVLRRVGNKRRKQPCLRIVQMYNKYMQGVDRHDNLRERFSIAKGSTFKKWYRKLALALVDIAISNVYVLWCKCDEKNRRDAHMHFHQKLAIQMMFDTDWNRFKIVETR</sequence>
<accession>W4FWD8</accession>
<dbReference type="AlphaFoldDB" id="W4FWD8"/>
<proteinExistence type="predicted"/>
<feature type="domain" description="PiggyBac transposable element-derived protein" evidence="2">
    <location>
        <begin position="394"/>
        <end position="777"/>
    </location>
</feature>
<dbReference type="OrthoDB" id="6077919at2759"/>
<dbReference type="GeneID" id="20815707"/>
<organism evidence="3">
    <name type="scientific">Aphanomyces astaci</name>
    <name type="common">Crayfish plague agent</name>
    <dbReference type="NCBI Taxonomy" id="112090"/>
    <lineage>
        <taxon>Eukaryota</taxon>
        <taxon>Sar</taxon>
        <taxon>Stramenopiles</taxon>
        <taxon>Oomycota</taxon>
        <taxon>Saprolegniomycetes</taxon>
        <taxon>Saprolegniales</taxon>
        <taxon>Verrucalvaceae</taxon>
        <taxon>Aphanomyces</taxon>
    </lineage>
</organism>
<feature type="compositionally biased region" description="Low complexity" evidence="1">
    <location>
        <begin position="97"/>
        <end position="125"/>
    </location>
</feature>
<dbReference type="PANTHER" id="PTHR46599:SF3">
    <property type="entry name" value="PIGGYBAC TRANSPOSABLE ELEMENT-DERIVED PROTEIN 4"/>
    <property type="match status" value="1"/>
</dbReference>
<gene>
    <name evidence="3" type="ORF">H257_13711</name>
</gene>
<dbReference type="PANTHER" id="PTHR46599">
    <property type="entry name" value="PIGGYBAC TRANSPOSABLE ELEMENT-DERIVED PROTEIN 4"/>
    <property type="match status" value="1"/>
</dbReference>
<name>W4FWD8_APHAT</name>
<dbReference type="EMBL" id="KI913163">
    <property type="protein sequence ID" value="ETV70978.1"/>
    <property type="molecule type" value="Genomic_DNA"/>
</dbReference>
<dbReference type="RefSeq" id="XP_009839641.1">
    <property type="nucleotide sequence ID" value="XM_009841339.1"/>
</dbReference>
<evidence type="ECO:0000313" key="3">
    <source>
        <dbReference type="EMBL" id="ETV70978.1"/>
    </source>
</evidence>
<feature type="region of interest" description="Disordered" evidence="1">
    <location>
        <begin position="97"/>
        <end position="127"/>
    </location>
</feature>
<dbReference type="InterPro" id="IPR029526">
    <property type="entry name" value="PGBD"/>
</dbReference>
<dbReference type="VEuPathDB" id="FungiDB:H257_13711"/>
<dbReference type="STRING" id="112090.W4FWD8"/>
<evidence type="ECO:0000259" key="2">
    <source>
        <dbReference type="Pfam" id="PF13843"/>
    </source>
</evidence>